<gene>
    <name evidence="4" type="ORF">MSAN_01728200</name>
</gene>
<protein>
    <submittedName>
        <fullName evidence="4">Metacaspase type II</fullName>
    </submittedName>
</protein>
<reference evidence="4" key="1">
    <citation type="submission" date="2020-05" db="EMBL/GenBank/DDBJ databases">
        <title>Mycena genomes resolve the evolution of fungal bioluminescence.</title>
        <authorList>
            <person name="Tsai I.J."/>
        </authorList>
    </citation>
    <scope>NUCLEOTIDE SEQUENCE</scope>
    <source>
        <strain evidence="4">160909Yilan</strain>
    </source>
</reference>
<dbReference type="AlphaFoldDB" id="A0A8H6XZU4"/>
<dbReference type="GO" id="GO:0005737">
    <property type="term" value="C:cytoplasm"/>
    <property type="evidence" value="ECO:0007669"/>
    <property type="project" value="TreeGrafter"/>
</dbReference>
<dbReference type="GO" id="GO:0006508">
    <property type="term" value="P:proteolysis"/>
    <property type="evidence" value="ECO:0007669"/>
    <property type="project" value="InterPro"/>
</dbReference>
<dbReference type="PANTHER" id="PTHR48104:SF30">
    <property type="entry name" value="METACASPASE-1"/>
    <property type="match status" value="1"/>
</dbReference>
<feature type="compositionally biased region" description="Basic and acidic residues" evidence="2">
    <location>
        <begin position="430"/>
        <end position="442"/>
    </location>
</feature>
<evidence type="ECO:0000256" key="2">
    <source>
        <dbReference type="SAM" id="MobiDB-lite"/>
    </source>
</evidence>
<evidence type="ECO:0000256" key="1">
    <source>
        <dbReference type="ARBA" id="ARBA00009005"/>
    </source>
</evidence>
<dbReference type="Gene3D" id="3.40.50.12660">
    <property type="match status" value="2"/>
</dbReference>
<sequence>MSQRPSPASATNQECEPCLINPGARVEGQSYKALLIGIRGTATANAEYPELTGPHQDVEDMRDLLIDYYGYRASDITVLIDDGVAGHLQPTRANILKAVGDLVKGAKAGDHIYFHYCGHSMQIPNRSNREEKEGCLIPSDGVKQRIVDHELIAVLVRPLPAGCQLVAVLDTCHSRSLLNLGHFRCNRVMVVPTCQSEGIRCRVVRCNSRMVSRTASLLPGRKVDTSSPSPSMGPSTGNVNSICRSSTPRTASSSLDRHASAEARGSGPGSRRIFTCRTSTITPGPANDGDAVLSNESDDVLSPLPSKSWFLSEEYQRCDSPGAMYDCTGRCWEADQPAAEAEHTLGGVVADVISLASCKDSELTYEDENGHSMTSSFVEILRRNPYQSLKEVFLSISHAMHAKAEKRHENAKKYKEEFRAWKAKLTAKLAPDEKKNAEDHRTMSLVSSEAPPSPLRPSETYPRPTTSFFARRVDQLKDQLKLKRDVFESYSTLHKNKSVEVDLHHFQHPELSSPRPLNLESPFRP</sequence>
<dbReference type="InterPro" id="IPR011600">
    <property type="entry name" value="Pept_C14_caspase"/>
</dbReference>
<proteinExistence type="inferred from homology"/>
<accession>A0A8H6XZU4</accession>
<keyword evidence="5" id="KW-1185">Reference proteome</keyword>
<dbReference type="PANTHER" id="PTHR48104">
    <property type="entry name" value="METACASPASE-4"/>
    <property type="match status" value="1"/>
</dbReference>
<feature type="region of interest" description="Disordered" evidence="2">
    <location>
        <begin position="218"/>
        <end position="299"/>
    </location>
</feature>
<evidence type="ECO:0000259" key="3">
    <source>
        <dbReference type="Pfam" id="PF00656"/>
    </source>
</evidence>
<dbReference type="GO" id="GO:0004197">
    <property type="term" value="F:cysteine-type endopeptidase activity"/>
    <property type="evidence" value="ECO:0007669"/>
    <property type="project" value="InterPro"/>
</dbReference>
<feature type="domain" description="Peptidase C14 caspase" evidence="3">
    <location>
        <begin position="32"/>
        <end position="411"/>
    </location>
</feature>
<comment type="similarity">
    <text evidence="1">Belongs to the peptidase C14B family.</text>
</comment>
<dbReference type="EMBL" id="JACAZH010000016">
    <property type="protein sequence ID" value="KAF7349384.1"/>
    <property type="molecule type" value="Genomic_DNA"/>
</dbReference>
<dbReference type="Pfam" id="PF00656">
    <property type="entry name" value="Peptidase_C14"/>
    <property type="match status" value="1"/>
</dbReference>
<comment type="caution">
    <text evidence="4">The sequence shown here is derived from an EMBL/GenBank/DDBJ whole genome shotgun (WGS) entry which is preliminary data.</text>
</comment>
<dbReference type="Proteomes" id="UP000623467">
    <property type="component" value="Unassembled WGS sequence"/>
</dbReference>
<evidence type="ECO:0000313" key="4">
    <source>
        <dbReference type="EMBL" id="KAF7349384.1"/>
    </source>
</evidence>
<feature type="compositionally biased region" description="Polar residues" evidence="2">
    <location>
        <begin position="238"/>
        <end position="254"/>
    </location>
</feature>
<name>A0A8H6XZU4_9AGAR</name>
<feature type="region of interest" description="Disordered" evidence="2">
    <location>
        <begin position="430"/>
        <end position="464"/>
    </location>
</feature>
<organism evidence="4 5">
    <name type="scientific">Mycena sanguinolenta</name>
    <dbReference type="NCBI Taxonomy" id="230812"/>
    <lineage>
        <taxon>Eukaryota</taxon>
        <taxon>Fungi</taxon>
        <taxon>Dikarya</taxon>
        <taxon>Basidiomycota</taxon>
        <taxon>Agaricomycotina</taxon>
        <taxon>Agaricomycetes</taxon>
        <taxon>Agaricomycetidae</taxon>
        <taxon>Agaricales</taxon>
        <taxon>Marasmiineae</taxon>
        <taxon>Mycenaceae</taxon>
        <taxon>Mycena</taxon>
    </lineage>
</organism>
<evidence type="ECO:0000313" key="5">
    <source>
        <dbReference type="Proteomes" id="UP000623467"/>
    </source>
</evidence>
<dbReference type="OrthoDB" id="3223806at2759"/>
<feature type="compositionally biased region" description="Low complexity" evidence="2">
    <location>
        <begin position="225"/>
        <end position="237"/>
    </location>
</feature>
<dbReference type="InterPro" id="IPR050452">
    <property type="entry name" value="Metacaspase"/>
</dbReference>